<dbReference type="CDD" id="cd17318">
    <property type="entry name" value="MFS_SLC17"/>
    <property type="match status" value="1"/>
</dbReference>
<dbReference type="Gene3D" id="1.20.1250.20">
    <property type="entry name" value="MFS general substrate transporter like domains"/>
    <property type="match status" value="2"/>
</dbReference>
<evidence type="ECO:0000259" key="27">
    <source>
        <dbReference type="PROSITE" id="PS50850"/>
    </source>
</evidence>
<comment type="catalytic activity">
    <reaction evidence="17">
        <text>N-acetylneuraminate(in) + H(+)(in) = N-acetylneuraminate(out) + H(+)(out)</text>
        <dbReference type="Rhea" id="RHEA:28987"/>
        <dbReference type="ChEBI" id="CHEBI:15378"/>
        <dbReference type="ChEBI" id="CHEBI:35418"/>
    </reaction>
    <physiologicalReaction direction="right-to-left" evidence="17">
        <dbReference type="Rhea" id="RHEA:28989"/>
    </physiologicalReaction>
</comment>
<evidence type="ECO:0000313" key="29">
    <source>
        <dbReference type="Proteomes" id="UP000192247"/>
    </source>
</evidence>
<keyword evidence="7 26" id="KW-0812">Transmembrane</keyword>
<feature type="transmembrane region" description="Helical" evidence="26">
    <location>
        <begin position="212"/>
        <end position="232"/>
    </location>
</feature>
<dbReference type="Pfam" id="PF07690">
    <property type="entry name" value="MFS_1"/>
    <property type="match status" value="1"/>
</dbReference>
<comment type="function">
    <text evidence="21">Receptor for CM101, a polysaccharide produced by group B Streptococcus with antipathoangiogenic properties.</text>
</comment>
<evidence type="ECO:0000256" key="5">
    <source>
        <dbReference type="ARBA" id="ARBA00022448"/>
    </source>
</evidence>
<dbReference type="OrthoDB" id="2985014at2759"/>
<dbReference type="SUPFAM" id="SSF103473">
    <property type="entry name" value="MFS general substrate transporter"/>
    <property type="match status" value="1"/>
</dbReference>
<organism evidence="28 29">
    <name type="scientific">Tropilaelaps mercedesae</name>
    <dbReference type="NCBI Taxonomy" id="418985"/>
    <lineage>
        <taxon>Eukaryota</taxon>
        <taxon>Metazoa</taxon>
        <taxon>Ecdysozoa</taxon>
        <taxon>Arthropoda</taxon>
        <taxon>Chelicerata</taxon>
        <taxon>Arachnida</taxon>
        <taxon>Acari</taxon>
        <taxon>Parasitiformes</taxon>
        <taxon>Mesostigmata</taxon>
        <taxon>Gamasina</taxon>
        <taxon>Dermanyssoidea</taxon>
        <taxon>Laelapidae</taxon>
        <taxon>Tropilaelaps</taxon>
    </lineage>
</organism>
<feature type="transmembrane region" description="Helical" evidence="26">
    <location>
        <begin position="385"/>
        <end position="418"/>
    </location>
</feature>
<evidence type="ECO:0000256" key="22">
    <source>
        <dbReference type="ARBA" id="ARBA00069713"/>
    </source>
</evidence>
<keyword evidence="14" id="KW-0968">Cytoplasmic vesicle</keyword>
<evidence type="ECO:0000256" key="6">
    <source>
        <dbReference type="ARBA" id="ARBA00022475"/>
    </source>
</evidence>
<feature type="transmembrane region" description="Helical" evidence="26">
    <location>
        <begin position="438"/>
        <end position="463"/>
    </location>
</feature>
<evidence type="ECO:0000256" key="24">
    <source>
        <dbReference type="ARBA" id="ARBA00081195"/>
    </source>
</evidence>
<keyword evidence="11 26" id="KW-0472">Membrane</keyword>
<evidence type="ECO:0000256" key="3">
    <source>
        <dbReference type="ARBA" id="ARBA00004638"/>
    </source>
</evidence>
<evidence type="ECO:0000256" key="13">
    <source>
        <dbReference type="ARBA" id="ARBA00023228"/>
    </source>
</evidence>
<keyword evidence="13" id="KW-0458">Lysosome</keyword>
<evidence type="ECO:0000256" key="8">
    <source>
        <dbReference type="ARBA" id="ARBA00022847"/>
    </source>
</evidence>
<feature type="transmembrane region" description="Helical" evidence="26">
    <location>
        <begin position="305"/>
        <end position="324"/>
    </location>
</feature>
<keyword evidence="8" id="KW-0769">Symport</keyword>
<protein>
    <recommendedName>
        <fullName evidence="22">Sialin</fullName>
    </recommendedName>
    <alternativeName>
        <fullName evidence="25">H(+)/nitrate cotransporter</fullName>
    </alternativeName>
    <alternativeName>
        <fullName evidence="23">H(+)/sialic acid cotransporter</fullName>
    </alternativeName>
    <alternativeName>
        <fullName evidence="24">Vesicular excitatory amino acid transporter</fullName>
    </alternativeName>
</protein>
<dbReference type="GO" id="GO:0006820">
    <property type="term" value="P:monoatomic anion transport"/>
    <property type="evidence" value="ECO:0007669"/>
    <property type="project" value="TreeGrafter"/>
</dbReference>
<proteinExistence type="predicted"/>
<gene>
    <name evidence="28" type="ORF">BIW11_13076</name>
</gene>
<evidence type="ECO:0000256" key="12">
    <source>
        <dbReference type="ARBA" id="ARBA00023180"/>
    </source>
</evidence>
<evidence type="ECO:0000256" key="2">
    <source>
        <dbReference type="ARBA" id="ARBA00004554"/>
    </source>
</evidence>
<reference evidence="28 29" key="1">
    <citation type="journal article" date="2017" name="Gigascience">
        <title>Draft genome of the honey bee ectoparasitic mite, Tropilaelaps mercedesae, is shaped by the parasitic life history.</title>
        <authorList>
            <person name="Dong X."/>
            <person name="Armstrong S.D."/>
            <person name="Xia D."/>
            <person name="Makepeace B.L."/>
            <person name="Darby A.C."/>
            <person name="Kadowaki T."/>
        </authorList>
    </citation>
    <scope>NUCLEOTIDE SEQUENCE [LARGE SCALE GENOMIC DNA]</scope>
    <source>
        <strain evidence="28">Wuxi-XJTLU</strain>
    </source>
</reference>
<feature type="transmembrane region" description="Helical" evidence="26">
    <location>
        <begin position="120"/>
        <end position="138"/>
    </location>
</feature>
<dbReference type="FunFam" id="1.20.1250.20:FF:000067">
    <property type="entry name" value="sialin isoform X2"/>
    <property type="match status" value="1"/>
</dbReference>
<feature type="transmembrane region" description="Helical" evidence="26">
    <location>
        <begin position="244"/>
        <end position="264"/>
    </location>
</feature>
<dbReference type="GO" id="GO:0016323">
    <property type="term" value="C:basolateral plasma membrane"/>
    <property type="evidence" value="ECO:0007669"/>
    <property type="project" value="UniProtKB-SubCell"/>
</dbReference>
<dbReference type="PROSITE" id="PS50850">
    <property type="entry name" value="MFS"/>
    <property type="match status" value="1"/>
</dbReference>
<evidence type="ECO:0000256" key="26">
    <source>
        <dbReference type="SAM" id="Phobius"/>
    </source>
</evidence>
<feature type="domain" description="Major facilitator superfamily (MFS) profile" evidence="27">
    <location>
        <begin position="66"/>
        <end position="498"/>
    </location>
</feature>
<dbReference type="InterPro" id="IPR050382">
    <property type="entry name" value="MFS_Na/Anion_cotransporter"/>
</dbReference>
<evidence type="ECO:0000256" key="4">
    <source>
        <dbReference type="ARBA" id="ARBA00004656"/>
    </source>
</evidence>
<dbReference type="InParanoid" id="A0A1V9X482"/>
<dbReference type="Proteomes" id="UP000192247">
    <property type="component" value="Unassembled WGS sequence"/>
</dbReference>
<evidence type="ECO:0000256" key="9">
    <source>
        <dbReference type="ARBA" id="ARBA00022989"/>
    </source>
</evidence>
<comment type="subcellular location">
    <subcellularLocation>
        <location evidence="2">Basolateral cell membrane</location>
        <topology evidence="2">Multi-pass membrane protein</topology>
    </subcellularLocation>
    <subcellularLocation>
        <location evidence="3">Cytoplasmic vesicle</location>
        <location evidence="3">Secretory vesicle membrane</location>
        <topology evidence="3">Multi-pass membrane protein</topology>
    </subcellularLocation>
    <subcellularLocation>
        <location evidence="1">Cytoplasmic vesicle</location>
        <location evidence="1">Secretory vesicle</location>
        <location evidence="1">Synaptic vesicle membrane</location>
    </subcellularLocation>
    <subcellularLocation>
        <location evidence="4">Lysosome membrane</location>
    </subcellularLocation>
</comment>
<evidence type="ECO:0000256" key="25">
    <source>
        <dbReference type="ARBA" id="ARBA00081925"/>
    </source>
</evidence>
<evidence type="ECO:0000256" key="20">
    <source>
        <dbReference type="ARBA" id="ARBA00051612"/>
    </source>
</evidence>
<dbReference type="STRING" id="418985.A0A1V9X482"/>
<evidence type="ECO:0000256" key="1">
    <source>
        <dbReference type="ARBA" id="ARBA00004432"/>
    </source>
</evidence>
<dbReference type="GO" id="GO:0046942">
    <property type="term" value="P:carboxylic acid transport"/>
    <property type="evidence" value="ECO:0007669"/>
    <property type="project" value="UniProtKB-ARBA"/>
</dbReference>
<evidence type="ECO:0000256" key="15">
    <source>
        <dbReference type="ARBA" id="ARBA00050101"/>
    </source>
</evidence>
<accession>A0A1V9X482</accession>
<dbReference type="PANTHER" id="PTHR11662">
    <property type="entry name" value="SOLUTE CARRIER FAMILY 17"/>
    <property type="match status" value="1"/>
</dbReference>
<comment type="catalytic activity">
    <reaction evidence="19">
        <text>L-glutamate(out) = L-glutamate(in)</text>
        <dbReference type="Rhea" id="RHEA:66336"/>
        <dbReference type="ChEBI" id="CHEBI:29985"/>
    </reaction>
    <physiologicalReaction direction="left-to-right" evidence="19">
        <dbReference type="Rhea" id="RHEA:66337"/>
    </physiologicalReaction>
</comment>
<feature type="transmembrane region" description="Helical" evidence="26">
    <location>
        <begin position="182"/>
        <end position="200"/>
    </location>
</feature>
<evidence type="ECO:0000256" key="17">
    <source>
        <dbReference type="ARBA" id="ARBA00050625"/>
    </source>
</evidence>
<evidence type="ECO:0000256" key="11">
    <source>
        <dbReference type="ARBA" id="ARBA00023136"/>
    </source>
</evidence>
<keyword evidence="10" id="KW-0770">Synapse</keyword>
<comment type="catalytic activity">
    <reaction evidence="18">
        <text>N-acetyl-L-aspartyl-L-glutamate(out) = N-acetyl-L-aspartyl-L-glutamate(in)</text>
        <dbReference type="Rhea" id="RHEA:72599"/>
        <dbReference type="ChEBI" id="CHEBI:76931"/>
    </reaction>
    <physiologicalReaction direction="left-to-right" evidence="18">
        <dbReference type="Rhea" id="RHEA:72600"/>
    </physiologicalReaction>
</comment>
<evidence type="ECO:0000256" key="19">
    <source>
        <dbReference type="ARBA" id="ARBA00051447"/>
    </source>
</evidence>
<evidence type="ECO:0000256" key="14">
    <source>
        <dbReference type="ARBA" id="ARBA00023329"/>
    </source>
</evidence>
<dbReference type="InterPro" id="IPR036259">
    <property type="entry name" value="MFS_trans_sf"/>
</dbReference>
<sequence length="526" mass="58018">MKEARYTALPLSGGRLRPLQGKRPLLPISKRKWLLHPILDRYTLVLMLFWAFFMLYSLRVNLSVAIVAMVNLTAVENGLPPTIGPLLETCPRNLSQEFLPSSSRLTTSDYVGEFNWDENTQGMILGAFFYGYVLTQLPGGRLAELLGAKWLLGCGILWTSILSLVTPLAARLNGARGLVLVRVLQGLCEGVVFPSSMTLLSHWAPEHERSRIISYNSIGTSMGTVITLVVTGQLCAHQNGWPNVFYVFGGVGCLWFIFWALLVYERPESHPRISRHELNYIQNTRGYVTAYRSDLPWHAILTSPAVWSLAITIFCGNYGFYFLLIDLPNYLSGVLHYKVSNNGFQNALVHLSCSLSMLVVAPVADSLRKKRLCSTTRIRKSFQMAGLMGPAICLALVPWAGCDHMCVMTLLVAGMSLYACTVGGQNPMPLDMAPNFAGTLMGITNGFGNLSGMAAPLITGWLIQHNDTLAQWRKLFLLASAIYSFGAVQFAIFGSAELQSWAASMDKCELLEDESAASDHEALDLT</sequence>
<feature type="transmembrane region" description="Helical" evidence="26">
    <location>
        <begin position="475"/>
        <end position="496"/>
    </location>
</feature>
<dbReference type="GO" id="GO:0015293">
    <property type="term" value="F:symporter activity"/>
    <property type="evidence" value="ECO:0007669"/>
    <property type="project" value="UniProtKB-KW"/>
</dbReference>
<keyword evidence="5" id="KW-0813">Transport</keyword>
<evidence type="ECO:0000256" key="16">
    <source>
        <dbReference type="ARBA" id="ARBA00050554"/>
    </source>
</evidence>
<name>A0A1V9X482_9ACAR</name>
<comment type="catalytic activity">
    <reaction evidence="15">
        <text>2 nitrate(out) + H(+)(out) = 2 nitrate(in) + H(+)(in)</text>
        <dbReference type="Rhea" id="RHEA:71539"/>
        <dbReference type="ChEBI" id="CHEBI:15378"/>
        <dbReference type="ChEBI" id="CHEBI:17632"/>
    </reaction>
    <physiologicalReaction direction="left-to-right" evidence="15">
        <dbReference type="Rhea" id="RHEA:71540"/>
    </physiologicalReaction>
</comment>
<comment type="caution">
    <text evidence="28">The sequence shown here is derived from an EMBL/GenBank/DDBJ whole genome shotgun (WGS) entry which is preliminary data.</text>
</comment>
<keyword evidence="29" id="KW-1185">Reference proteome</keyword>
<dbReference type="FunFam" id="1.20.1250.20:FF:000003">
    <property type="entry name" value="Solute carrier family 17 member 3"/>
    <property type="match status" value="1"/>
</dbReference>
<dbReference type="FunCoup" id="A0A1V9X482">
    <property type="interactions" value="123"/>
</dbReference>
<keyword evidence="9 26" id="KW-1133">Transmembrane helix</keyword>
<dbReference type="InterPro" id="IPR020846">
    <property type="entry name" value="MFS_dom"/>
</dbReference>
<dbReference type="GO" id="GO:0005765">
    <property type="term" value="C:lysosomal membrane"/>
    <property type="evidence" value="ECO:0007669"/>
    <property type="project" value="UniProtKB-SubCell"/>
</dbReference>
<keyword evidence="12" id="KW-0325">Glycoprotein</keyword>
<dbReference type="EMBL" id="MNPL01025676">
    <property type="protein sequence ID" value="OQR68183.1"/>
    <property type="molecule type" value="Genomic_DNA"/>
</dbReference>
<evidence type="ECO:0000256" key="21">
    <source>
        <dbReference type="ARBA" id="ARBA00056891"/>
    </source>
</evidence>
<keyword evidence="6" id="KW-1003">Cell membrane</keyword>
<evidence type="ECO:0000256" key="10">
    <source>
        <dbReference type="ARBA" id="ARBA00023018"/>
    </source>
</evidence>
<evidence type="ECO:0000256" key="18">
    <source>
        <dbReference type="ARBA" id="ARBA00051403"/>
    </source>
</evidence>
<dbReference type="PANTHER" id="PTHR11662:SF399">
    <property type="entry name" value="FI19708P1-RELATED"/>
    <property type="match status" value="1"/>
</dbReference>
<evidence type="ECO:0000313" key="28">
    <source>
        <dbReference type="EMBL" id="OQR68183.1"/>
    </source>
</evidence>
<comment type="catalytic activity">
    <reaction evidence="16">
        <text>L-aspartate(out) = L-aspartate(in)</text>
        <dbReference type="Rhea" id="RHEA:66332"/>
        <dbReference type="ChEBI" id="CHEBI:29991"/>
    </reaction>
    <physiologicalReaction direction="left-to-right" evidence="16">
        <dbReference type="Rhea" id="RHEA:66333"/>
    </physiologicalReaction>
</comment>
<evidence type="ECO:0000256" key="7">
    <source>
        <dbReference type="ARBA" id="ARBA00022692"/>
    </source>
</evidence>
<evidence type="ECO:0000256" key="23">
    <source>
        <dbReference type="ARBA" id="ARBA00080244"/>
    </source>
</evidence>
<comment type="catalytic activity">
    <reaction evidence="20">
        <text>D-glucuronate(out) + H(+)(out) = D-glucuronate(in) + H(+)(in)</text>
        <dbReference type="Rhea" id="RHEA:72591"/>
        <dbReference type="ChEBI" id="CHEBI:15378"/>
        <dbReference type="ChEBI" id="CHEBI:58720"/>
    </reaction>
    <physiologicalReaction direction="left-to-right" evidence="20">
        <dbReference type="Rhea" id="RHEA:72592"/>
    </physiologicalReaction>
</comment>
<dbReference type="AlphaFoldDB" id="A0A1V9X482"/>
<feature type="transmembrane region" description="Helical" evidence="26">
    <location>
        <begin position="344"/>
        <end position="364"/>
    </location>
</feature>
<dbReference type="GO" id="GO:0030672">
    <property type="term" value="C:synaptic vesicle membrane"/>
    <property type="evidence" value="ECO:0007669"/>
    <property type="project" value="UniProtKB-SubCell"/>
</dbReference>
<feature type="transmembrane region" description="Helical" evidence="26">
    <location>
        <begin position="150"/>
        <end position="170"/>
    </location>
</feature>
<dbReference type="InterPro" id="IPR011701">
    <property type="entry name" value="MFS"/>
</dbReference>